<feature type="compositionally biased region" description="Low complexity" evidence="10">
    <location>
        <begin position="236"/>
        <end position="245"/>
    </location>
</feature>
<feature type="compositionally biased region" description="Basic residues" evidence="10">
    <location>
        <begin position="449"/>
        <end position="461"/>
    </location>
</feature>
<evidence type="ECO:0000256" key="7">
    <source>
        <dbReference type="ARBA" id="ARBA00023212"/>
    </source>
</evidence>
<evidence type="ECO:0000256" key="5">
    <source>
        <dbReference type="ARBA" id="ARBA00022490"/>
    </source>
</evidence>
<feature type="compositionally biased region" description="Basic and acidic residues" evidence="10">
    <location>
        <begin position="33"/>
        <end position="66"/>
    </location>
</feature>
<dbReference type="GO" id="GO:0008017">
    <property type="term" value="F:microtubule binding"/>
    <property type="evidence" value="ECO:0007669"/>
    <property type="project" value="InterPro"/>
</dbReference>
<keyword evidence="5" id="KW-0963">Cytoplasm</keyword>
<feature type="region of interest" description="Disordered" evidence="10">
    <location>
        <begin position="386"/>
        <end position="466"/>
    </location>
</feature>
<gene>
    <name evidence="11" type="ORF">CUNI_LOCUS3995</name>
</gene>
<keyword evidence="8" id="KW-0539">Nucleus</keyword>
<dbReference type="AlphaFoldDB" id="A0A8S3YMN3"/>
<feature type="compositionally biased region" description="Basic and acidic residues" evidence="10">
    <location>
        <begin position="223"/>
        <end position="234"/>
    </location>
</feature>
<dbReference type="OrthoDB" id="9999940at2759"/>
<feature type="region of interest" description="Disordered" evidence="10">
    <location>
        <begin position="475"/>
        <end position="494"/>
    </location>
</feature>
<evidence type="ECO:0000256" key="3">
    <source>
        <dbReference type="ARBA" id="ARBA00010494"/>
    </source>
</evidence>
<evidence type="ECO:0000256" key="4">
    <source>
        <dbReference type="ARBA" id="ARBA00013508"/>
    </source>
</evidence>
<comment type="caution">
    <text evidence="11">The sequence shown here is derived from an EMBL/GenBank/DDBJ whole genome shotgun (WGS) entry which is preliminary data.</text>
</comment>
<feature type="compositionally biased region" description="Polar residues" evidence="10">
    <location>
        <begin position="12"/>
        <end position="25"/>
    </location>
</feature>
<feature type="compositionally biased region" description="Basic and acidic residues" evidence="10">
    <location>
        <begin position="432"/>
        <end position="442"/>
    </location>
</feature>
<feature type="region of interest" description="Disordered" evidence="10">
    <location>
        <begin position="1"/>
        <end position="80"/>
    </location>
</feature>
<evidence type="ECO:0000256" key="6">
    <source>
        <dbReference type="ARBA" id="ARBA00022701"/>
    </source>
</evidence>
<reference evidence="11" key="1">
    <citation type="submission" date="2021-04" db="EMBL/GenBank/DDBJ databases">
        <authorList>
            <consortium name="Molecular Ecology Group"/>
        </authorList>
    </citation>
    <scope>NUCLEOTIDE SEQUENCE</scope>
</reference>
<keyword evidence="7" id="KW-0206">Cytoskeleton</keyword>
<comment type="subcellular location">
    <subcellularLocation>
        <location evidence="1">Cytoplasm</location>
        <location evidence="1">Cytoskeleton</location>
        <location evidence="1">Microtubule organizing center</location>
        <location evidence="1">Centrosome</location>
        <location evidence="1">Centriole</location>
    </subcellularLocation>
    <subcellularLocation>
        <location evidence="2">Nucleus</location>
    </subcellularLocation>
</comment>
<protein>
    <recommendedName>
        <fullName evidence="4">Nuclear protein MDM1</fullName>
    </recommendedName>
</protein>
<evidence type="ECO:0000256" key="2">
    <source>
        <dbReference type="ARBA" id="ARBA00004123"/>
    </source>
</evidence>
<feature type="non-terminal residue" evidence="11">
    <location>
        <position position="712"/>
    </location>
</feature>
<evidence type="ECO:0000313" key="11">
    <source>
        <dbReference type="EMBL" id="CAG5118437.1"/>
    </source>
</evidence>
<keyword evidence="12" id="KW-1185">Reference proteome</keyword>
<dbReference type="Proteomes" id="UP000678393">
    <property type="component" value="Unassembled WGS sequence"/>
</dbReference>
<evidence type="ECO:0000256" key="10">
    <source>
        <dbReference type="SAM" id="MobiDB-lite"/>
    </source>
</evidence>
<dbReference type="PANTHER" id="PTHR32078">
    <property type="entry name" value="NUCLEAR PROTEIN MDM1"/>
    <property type="match status" value="1"/>
</dbReference>
<dbReference type="GO" id="GO:0005634">
    <property type="term" value="C:nucleus"/>
    <property type="evidence" value="ECO:0007669"/>
    <property type="project" value="UniProtKB-SubCell"/>
</dbReference>
<name>A0A8S3YMN3_9EUPU</name>
<sequence>KPLIKERHPPVTRSSQYLSGTTSALSPPPAPRTQKDTLAVKDAAADKNVSDVPETRPDGVRAEEQLPHTTQIKKKKDNKFSMNEYAQTNLRKGVALSGPEAPEDYALRYKAKVARPPLARQVSEYQKQFQWKDMMKTSPLLGAEEIVFRSKTDLGPYKHDGVPRVSEYRRQFHPWKSESFSSDVNLNINNNNNNNNSNNNNSKDNKAERERKSAKRSRSAEAVPDRDESVDVVKDQQAAESASSELKSKLKQAFGKSRCMTSEYRANYKSPTNYRYENGVWKGAFPPQLAPDVVAAANINENNNSNNNNNNNADSSAASNWFAEVIELRRRAEEYRKRAQGTHFSREHLVQLLAKQNECWDLDAEASSTIKALNLEKPALRAGDYKNLTDSKNLPDSKNVPDSKNLPDSDSLKEQAPNRESSPGLSDVEEIFQEKETPEKSKQTQNLQKGRKYGQNRRSRKMAWLEEQKEKIAQQRRRLEKEKARTEQDEDDDLDRVPAENLKARLPTPVLQQSVSPVRRHHLDLTTPCVGGAMLTCPPTRQSKILVTSRSGHSYVTPSDDYPAKSLQKTYDVDKLRTMPIYGRPSDDTHYLRNDSAVDSDKPLKTQYVASPPLYDSDDDKENQESQQDQKKSKQSSKKLKAGELTAVPEGYGRTYNLSKPFLNLDDIRSNFDQKDDDVMSVSLMSVASSCSLASDVLERTKKRQNFWNKKT</sequence>
<accession>A0A8S3YMN3</accession>
<evidence type="ECO:0000256" key="1">
    <source>
        <dbReference type="ARBA" id="ARBA00004114"/>
    </source>
</evidence>
<keyword evidence="6" id="KW-0493">Microtubule</keyword>
<organism evidence="11 12">
    <name type="scientific">Candidula unifasciata</name>
    <dbReference type="NCBI Taxonomy" id="100452"/>
    <lineage>
        <taxon>Eukaryota</taxon>
        <taxon>Metazoa</taxon>
        <taxon>Spiralia</taxon>
        <taxon>Lophotrochozoa</taxon>
        <taxon>Mollusca</taxon>
        <taxon>Gastropoda</taxon>
        <taxon>Heterobranchia</taxon>
        <taxon>Euthyneura</taxon>
        <taxon>Panpulmonata</taxon>
        <taxon>Eupulmonata</taxon>
        <taxon>Stylommatophora</taxon>
        <taxon>Helicina</taxon>
        <taxon>Helicoidea</taxon>
        <taxon>Geomitridae</taxon>
        <taxon>Candidula</taxon>
    </lineage>
</organism>
<dbReference type="PANTHER" id="PTHR32078:SF1">
    <property type="entry name" value="NUCLEAR PROTEIN MDM1"/>
    <property type="match status" value="1"/>
</dbReference>
<dbReference type="EMBL" id="CAJHNH020000554">
    <property type="protein sequence ID" value="CAG5118437.1"/>
    <property type="molecule type" value="Genomic_DNA"/>
</dbReference>
<evidence type="ECO:0000256" key="9">
    <source>
        <dbReference type="ARBA" id="ARBA00045771"/>
    </source>
</evidence>
<feature type="region of interest" description="Disordered" evidence="10">
    <location>
        <begin position="183"/>
        <end position="252"/>
    </location>
</feature>
<evidence type="ECO:0000313" key="12">
    <source>
        <dbReference type="Proteomes" id="UP000678393"/>
    </source>
</evidence>
<dbReference type="GO" id="GO:0005874">
    <property type="term" value="C:microtubule"/>
    <property type="evidence" value="ECO:0007669"/>
    <property type="project" value="UniProtKB-KW"/>
</dbReference>
<feature type="compositionally biased region" description="Low complexity" evidence="10">
    <location>
        <begin position="185"/>
        <end position="201"/>
    </location>
</feature>
<dbReference type="InterPro" id="IPR029136">
    <property type="entry name" value="MDM1"/>
</dbReference>
<proteinExistence type="inferred from homology"/>
<dbReference type="Pfam" id="PF15501">
    <property type="entry name" value="MDM1"/>
    <property type="match status" value="1"/>
</dbReference>
<feature type="compositionally biased region" description="Basic and acidic residues" evidence="10">
    <location>
        <begin position="475"/>
        <end position="487"/>
    </location>
</feature>
<feature type="region of interest" description="Disordered" evidence="10">
    <location>
        <begin position="583"/>
        <end position="646"/>
    </location>
</feature>
<dbReference type="GO" id="GO:0005814">
    <property type="term" value="C:centriole"/>
    <property type="evidence" value="ECO:0007669"/>
    <property type="project" value="UniProtKB-SubCell"/>
</dbReference>
<dbReference type="GO" id="GO:0046600">
    <property type="term" value="P:negative regulation of centriole replication"/>
    <property type="evidence" value="ECO:0007669"/>
    <property type="project" value="InterPro"/>
</dbReference>
<feature type="compositionally biased region" description="Basic and acidic residues" evidence="10">
    <location>
        <begin position="386"/>
        <end position="417"/>
    </location>
</feature>
<comment type="function">
    <text evidence="9">Microtubule-binding protein that negatively regulates centriole duplication. Binds to and stabilizes microtubules.</text>
</comment>
<evidence type="ECO:0000256" key="8">
    <source>
        <dbReference type="ARBA" id="ARBA00023242"/>
    </source>
</evidence>
<comment type="similarity">
    <text evidence="3">Belongs to the MDM1 family.</text>
</comment>